<keyword evidence="1" id="KW-0805">Transcription regulation</keyword>
<dbReference type="RefSeq" id="WP_317791449.1">
    <property type="nucleotide sequence ID" value="NZ_AP028461.1"/>
</dbReference>
<evidence type="ECO:0000313" key="5">
    <source>
        <dbReference type="EMBL" id="MFD1364716.1"/>
    </source>
</evidence>
<dbReference type="Proteomes" id="UP001597183">
    <property type="component" value="Unassembled WGS sequence"/>
</dbReference>
<keyword evidence="6" id="KW-1185">Reference proteome</keyword>
<dbReference type="Pfam" id="PF13545">
    <property type="entry name" value="HTH_Crp_2"/>
    <property type="match status" value="1"/>
</dbReference>
<dbReference type="Pfam" id="PF00027">
    <property type="entry name" value="cNMP_binding"/>
    <property type="match status" value="1"/>
</dbReference>
<evidence type="ECO:0000259" key="4">
    <source>
        <dbReference type="PROSITE" id="PS50042"/>
    </source>
</evidence>
<dbReference type="PANTHER" id="PTHR24567:SF74">
    <property type="entry name" value="HTH-TYPE TRANSCRIPTIONAL REGULATOR ARCR"/>
    <property type="match status" value="1"/>
</dbReference>
<keyword evidence="3" id="KW-0804">Transcription</keyword>
<evidence type="ECO:0000313" key="6">
    <source>
        <dbReference type="Proteomes" id="UP001597183"/>
    </source>
</evidence>
<dbReference type="InterPro" id="IPR018490">
    <property type="entry name" value="cNMP-bd_dom_sf"/>
</dbReference>
<dbReference type="CDD" id="cd00038">
    <property type="entry name" value="CAP_ED"/>
    <property type="match status" value="1"/>
</dbReference>
<proteinExistence type="predicted"/>
<dbReference type="SUPFAM" id="SSF46785">
    <property type="entry name" value="Winged helix' DNA-binding domain"/>
    <property type="match status" value="1"/>
</dbReference>
<protein>
    <submittedName>
        <fullName evidence="5">Crp/Fnr family transcriptional regulator</fullName>
    </submittedName>
</protein>
<dbReference type="PROSITE" id="PS50042">
    <property type="entry name" value="CNMP_BINDING_3"/>
    <property type="match status" value="1"/>
</dbReference>
<dbReference type="EMBL" id="JBHTMK010000005">
    <property type="protein sequence ID" value="MFD1364716.1"/>
    <property type="molecule type" value="Genomic_DNA"/>
</dbReference>
<dbReference type="Gene3D" id="2.60.120.10">
    <property type="entry name" value="Jelly Rolls"/>
    <property type="match status" value="1"/>
</dbReference>
<dbReference type="InterPro" id="IPR036390">
    <property type="entry name" value="WH_DNA-bd_sf"/>
</dbReference>
<name>A0ABW4A2I5_9ACTN</name>
<reference evidence="6" key="1">
    <citation type="journal article" date="2019" name="Int. J. Syst. Evol. Microbiol.">
        <title>The Global Catalogue of Microorganisms (GCM) 10K type strain sequencing project: providing services to taxonomists for standard genome sequencing and annotation.</title>
        <authorList>
            <consortium name="The Broad Institute Genomics Platform"/>
            <consortium name="The Broad Institute Genome Sequencing Center for Infectious Disease"/>
            <person name="Wu L."/>
            <person name="Ma J."/>
        </authorList>
    </citation>
    <scope>NUCLEOTIDE SEQUENCE [LARGE SCALE GENOMIC DNA]</scope>
    <source>
        <strain evidence="6">CCM 7526</strain>
    </source>
</reference>
<sequence>MSGFGDFVSRRLSDHLPEPAWADLLSLGVPVHFLSRQVLFLQGDAGRHVYAIREGTVKVIRTEHDGRQTILTLRGAGDVLGDMAAFDRGFRSATVIAMNRVRAQLVTAADFRAFLSRPHVAAGYAVYTVERLRQADIQRSEITLLPVRTRLARALLRVADGTAVRMSQQDVALYVGASRNAVVEELTALRVAAVIRTRRGVIQICDLPAMREIAAL</sequence>
<keyword evidence="2" id="KW-0238">DNA-binding</keyword>
<evidence type="ECO:0000256" key="2">
    <source>
        <dbReference type="ARBA" id="ARBA00023125"/>
    </source>
</evidence>
<evidence type="ECO:0000256" key="3">
    <source>
        <dbReference type="ARBA" id="ARBA00023163"/>
    </source>
</evidence>
<dbReference type="SMART" id="SM00100">
    <property type="entry name" value="cNMP"/>
    <property type="match status" value="1"/>
</dbReference>
<feature type="domain" description="Cyclic nucleotide-binding" evidence="4">
    <location>
        <begin position="12"/>
        <end position="115"/>
    </location>
</feature>
<dbReference type="InterPro" id="IPR012318">
    <property type="entry name" value="HTH_CRP"/>
</dbReference>
<dbReference type="SUPFAM" id="SSF51206">
    <property type="entry name" value="cAMP-binding domain-like"/>
    <property type="match status" value="1"/>
</dbReference>
<organism evidence="5 6">
    <name type="scientific">Actinoplanes sichuanensis</name>
    <dbReference type="NCBI Taxonomy" id="512349"/>
    <lineage>
        <taxon>Bacteria</taxon>
        <taxon>Bacillati</taxon>
        <taxon>Actinomycetota</taxon>
        <taxon>Actinomycetes</taxon>
        <taxon>Micromonosporales</taxon>
        <taxon>Micromonosporaceae</taxon>
        <taxon>Actinoplanes</taxon>
    </lineage>
</organism>
<dbReference type="InterPro" id="IPR050397">
    <property type="entry name" value="Env_Response_Regulators"/>
</dbReference>
<evidence type="ECO:0000256" key="1">
    <source>
        <dbReference type="ARBA" id="ARBA00023015"/>
    </source>
</evidence>
<dbReference type="InterPro" id="IPR014710">
    <property type="entry name" value="RmlC-like_jellyroll"/>
</dbReference>
<dbReference type="PANTHER" id="PTHR24567">
    <property type="entry name" value="CRP FAMILY TRANSCRIPTIONAL REGULATORY PROTEIN"/>
    <property type="match status" value="1"/>
</dbReference>
<dbReference type="InterPro" id="IPR000595">
    <property type="entry name" value="cNMP-bd_dom"/>
</dbReference>
<accession>A0ABW4A2I5</accession>
<comment type="caution">
    <text evidence="5">The sequence shown here is derived from an EMBL/GenBank/DDBJ whole genome shotgun (WGS) entry which is preliminary data.</text>
</comment>
<gene>
    <name evidence="5" type="ORF">ACFQ5G_05075</name>
</gene>